<dbReference type="PANTHER" id="PTHR43537">
    <property type="entry name" value="TRANSCRIPTIONAL REGULATOR, GNTR FAMILY"/>
    <property type="match status" value="1"/>
</dbReference>
<evidence type="ECO:0000256" key="1">
    <source>
        <dbReference type="ARBA" id="ARBA00023015"/>
    </source>
</evidence>
<protein>
    <submittedName>
        <fullName evidence="6">FadR/GntR family transcriptional regulator</fullName>
    </submittedName>
</protein>
<feature type="region of interest" description="Disordered" evidence="4">
    <location>
        <begin position="1"/>
        <end position="22"/>
    </location>
</feature>
<proteinExistence type="predicted"/>
<dbReference type="Gene3D" id="1.10.10.10">
    <property type="entry name" value="Winged helix-like DNA-binding domain superfamily/Winged helix DNA-binding domain"/>
    <property type="match status" value="1"/>
</dbReference>
<feature type="domain" description="GntR C-terminal" evidence="5">
    <location>
        <begin position="109"/>
        <end position="237"/>
    </location>
</feature>
<dbReference type="InterPro" id="IPR008920">
    <property type="entry name" value="TF_FadR/GntR_C"/>
</dbReference>
<dbReference type="InterPro" id="IPR036388">
    <property type="entry name" value="WH-like_DNA-bd_sf"/>
</dbReference>
<dbReference type="SMART" id="SM00895">
    <property type="entry name" value="FCD"/>
    <property type="match status" value="1"/>
</dbReference>
<keyword evidence="1" id="KW-0805">Transcription regulation</keyword>
<accession>A0ABW5HKU4</accession>
<evidence type="ECO:0000313" key="6">
    <source>
        <dbReference type="EMBL" id="MFD2473551.1"/>
    </source>
</evidence>
<dbReference type="RefSeq" id="WP_378312122.1">
    <property type="nucleotide sequence ID" value="NZ_JBHUKS010000033.1"/>
</dbReference>
<name>A0ABW5HKU4_9PSEU</name>
<dbReference type="InterPro" id="IPR011711">
    <property type="entry name" value="GntR_C"/>
</dbReference>
<sequence length="239" mass="25361">MTANERAPVSGDTLPGDGSSRAERVAKAIADQASSMEPGSRLGTKEAVRAKCKVSVGTFNEGLRLAHSRGVVDVRPGPGGGLFVAQPSPMVRLGNAVLALDSAGQDVAYALRMRNALESLVIDDAVRFASGRDRRRLGSLLKPMRNAVDEDDPLAYLQANWALHAAIAEISPSPILRSVYLALLDVIQNHTVAVISEGPGTIGQMTDRLKLHEELVDAIVNRDADRAAELAGRHSIESA</sequence>
<dbReference type="PANTHER" id="PTHR43537:SF5">
    <property type="entry name" value="UXU OPERON TRANSCRIPTIONAL REGULATOR"/>
    <property type="match status" value="1"/>
</dbReference>
<keyword evidence="7" id="KW-1185">Reference proteome</keyword>
<evidence type="ECO:0000313" key="7">
    <source>
        <dbReference type="Proteomes" id="UP001597483"/>
    </source>
</evidence>
<evidence type="ECO:0000259" key="5">
    <source>
        <dbReference type="SMART" id="SM00895"/>
    </source>
</evidence>
<evidence type="ECO:0000256" key="3">
    <source>
        <dbReference type="ARBA" id="ARBA00023163"/>
    </source>
</evidence>
<comment type="caution">
    <text evidence="6">The sequence shown here is derived from an EMBL/GenBank/DDBJ whole genome shotgun (WGS) entry which is preliminary data.</text>
</comment>
<reference evidence="7" key="1">
    <citation type="journal article" date="2019" name="Int. J. Syst. Evol. Microbiol.">
        <title>The Global Catalogue of Microorganisms (GCM) 10K type strain sequencing project: providing services to taxonomists for standard genome sequencing and annotation.</title>
        <authorList>
            <consortium name="The Broad Institute Genomics Platform"/>
            <consortium name="The Broad Institute Genome Sequencing Center for Infectious Disease"/>
            <person name="Wu L."/>
            <person name="Ma J."/>
        </authorList>
    </citation>
    <scope>NUCLEOTIDE SEQUENCE [LARGE SCALE GENOMIC DNA]</scope>
    <source>
        <strain evidence="7">CGMCC 4.7641</strain>
    </source>
</reference>
<dbReference type="Gene3D" id="1.20.120.530">
    <property type="entry name" value="GntR ligand-binding domain-like"/>
    <property type="match status" value="1"/>
</dbReference>
<gene>
    <name evidence="6" type="ORF">ACFSVL_39550</name>
</gene>
<dbReference type="EMBL" id="JBHUKS010000033">
    <property type="protein sequence ID" value="MFD2473551.1"/>
    <property type="molecule type" value="Genomic_DNA"/>
</dbReference>
<keyword evidence="2" id="KW-0238">DNA-binding</keyword>
<keyword evidence="3" id="KW-0804">Transcription</keyword>
<dbReference type="SUPFAM" id="SSF48008">
    <property type="entry name" value="GntR ligand-binding domain-like"/>
    <property type="match status" value="1"/>
</dbReference>
<dbReference type="Pfam" id="PF07729">
    <property type="entry name" value="FCD"/>
    <property type="match status" value="1"/>
</dbReference>
<dbReference type="Proteomes" id="UP001597483">
    <property type="component" value="Unassembled WGS sequence"/>
</dbReference>
<evidence type="ECO:0000256" key="2">
    <source>
        <dbReference type="ARBA" id="ARBA00023125"/>
    </source>
</evidence>
<evidence type="ECO:0000256" key="4">
    <source>
        <dbReference type="SAM" id="MobiDB-lite"/>
    </source>
</evidence>
<organism evidence="6 7">
    <name type="scientific">Amycolatopsis silviterrae</name>
    <dbReference type="NCBI Taxonomy" id="1656914"/>
    <lineage>
        <taxon>Bacteria</taxon>
        <taxon>Bacillati</taxon>
        <taxon>Actinomycetota</taxon>
        <taxon>Actinomycetes</taxon>
        <taxon>Pseudonocardiales</taxon>
        <taxon>Pseudonocardiaceae</taxon>
        <taxon>Amycolatopsis</taxon>
    </lineage>
</organism>